<reference evidence="9 10" key="1">
    <citation type="submission" date="2018-08" db="EMBL/GenBank/DDBJ databases">
        <title>A genome reference for cultivated species of the human gut microbiota.</title>
        <authorList>
            <person name="Zou Y."/>
            <person name="Xue W."/>
            <person name="Luo G."/>
        </authorList>
    </citation>
    <scope>NUCLEOTIDE SEQUENCE [LARGE SCALE GENOMIC DNA]</scope>
    <source>
        <strain evidence="8 10">AF06-19</strain>
        <strain evidence="7 9">OM05-6AA</strain>
    </source>
</reference>
<feature type="transmembrane region" description="Helical" evidence="5">
    <location>
        <begin position="21"/>
        <end position="43"/>
    </location>
</feature>
<dbReference type="AlphaFoldDB" id="A0A3E5APA5"/>
<evidence type="ECO:0000256" key="4">
    <source>
        <dbReference type="ARBA" id="ARBA00023136"/>
    </source>
</evidence>
<proteinExistence type="predicted"/>
<evidence type="ECO:0000313" key="10">
    <source>
        <dbReference type="Proteomes" id="UP000283683"/>
    </source>
</evidence>
<comment type="caution">
    <text evidence="7">The sequence shown here is derived from an EMBL/GenBank/DDBJ whole genome shotgun (WGS) entry which is preliminary data.</text>
</comment>
<evidence type="ECO:0000313" key="7">
    <source>
        <dbReference type="EMBL" id="RGN23318.1"/>
    </source>
</evidence>
<evidence type="ECO:0000256" key="3">
    <source>
        <dbReference type="ARBA" id="ARBA00022989"/>
    </source>
</evidence>
<name>A0A3E5APA5_9FIRM</name>
<keyword evidence="2 5" id="KW-0812">Transmembrane</keyword>
<feature type="transmembrane region" description="Helical" evidence="5">
    <location>
        <begin position="276"/>
        <end position="297"/>
    </location>
</feature>
<organism evidence="7 9">
    <name type="scientific">Agathobacter rectalis</name>
    <dbReference type="NCBI Taxonomy" id="39491"/>
    <lineage>
        <taxon>Bacteria</taxon>
        <taxon>Bacillati</taxon>
        <taxon>Bacillota</taxon>
        <taxon>Clostridia</taxon>
        <taxon>Lachnospirales</taxon>
        <taxon>Lachnospiraceae</taxon>
        <taxon>Agathobacter</taxon>
    </lineage>
</organism>
<evidence type="ECO:0000256" key="2">
    <source>
        <dbReference type="ARBA" id="ARBA00022692"/>
    </source>
</evidence>
<comment type="subcellular location">
    <subcellularLocation>
        <location evidence="1">Membrane</location>
        <topology evidence="1">Multi-pass membrane protein</topology>
    </subcellularLocation>
</comment>
<gene>
    <name evidence="8" type="ORF">DWV45_08465</name>
    <name evidence="7" type="ORF">DXB72_08075</name>
</gene>
<keyword evidence="4 5" id="KW-0472">Membrane</keyword>
<feature type="domain" description="ABC-2 type transporter transmembrane" evidence="6">
    <location>
        <begin position="22"/>
        <end position="385"/>
    </location>
</feature>
<evidence type="ECO:0000313" key="8">
    <source>
        <dbReference type="EMBL" id="RGW87013.1"/>
    </source>
</evidence>
<dbReference type="Proteomes" id="UP000260970">
    <property type="component" value="Unassembled WGS sequence"/>
</dbReference>
<dbReference type="GO" id="GO:0140359">
    <property type="term" value="F:ABC-type transporter activity"/>
    <property type="evidence" value="ECO:0007669"/>
    <property type="project" value="InterPro"/>
</dbReference>
<dbReference type="EMBL" id="QSAZ01000007">
    <property type="protein sequence ID" value="RGW87013.1"/>
    <property type="molecule type" value="Genomic_DNA"/>
</dbReference>
<feature type="transmembrane region" description="Helical" evidence="5">
    <location>
        <begin position="309"/>
        <end position="330"/>
    </location>
</feature>
<dbReference type="Proteomes" id="UP000283683">
    <property type="component" value="Unassembled WGS sequence"/>
</dbReference>
<feature type="transmembrane region" description="Helical" evidence="5">
    <location>
        <begin position="366"/>
        <end position="388"/>
    </location>
</feature>
<evidence type="ECO:0000256" key="1">
    <source>
        <dbReference type="ARBA" id="ARBA00004141"/>
    </source>
</evidence>
<dbReference type="RefSeq" id="WP_117690464.1">
    <property type="nucleotide sequence ID" value="NZ_QSAZ01000007.1"/>
</dbReference>
<accession>A0A3E5APA5</accession>
<feature type="transmembrane region" description="Helical" evidence="5">
    <location>
        <begin position="244"/>
        <end position="264"/>
    </location>
</feature>
<dbReference type="InterPro" id="IPR013525">
    <property type="entry name" value="ABC2_TM"/>
</dbReference>
<keyword evidence="3 5" id="KW-1133">Transmembrane helix</keyword>
<evidence type="ECO:0000259" key="6">
    <source>
        <dbReference type="Pfam" id="PF12698"/>
    </source>
</evidence>
<dbReference type="Pfam" id="PF12698">
    <property type="entry name" value="ABC2_membrane_3"/>
    <property type="match status" value="1"/>
</dbReference>
<evidence type="ECO:0000256" key="5">
    <source>
        <dbReference type="SAM" id="Phobius"/>
    </source>
</evidence>
<evidence type="ECO:0000313" key="9">
    <source>
        <dbReference type="Proteomes" id="UP000260970"/>
    </source>
</evidence>
<dbReference type="GO" id="GO:0016020">
    <property type="term" value="C:membrane"/>
    <property type="evidence" value="ECO:0007669"/>
    <property type="project" value="UniProtKB-SubCell"/>
</dbReference>
<dbReference type="EMBL" id="QSUG01000006">
    <property type="protein sequence ID" value="RGN23318.1"/>
    <property type="molecule type" value="Genomic_DNA"/>
</dbReference>
<sequence length="396" mass="43766">MNGLKLFFHNAKYTMLSMFRLKVTLFWTLAFPLLLATFMYMAFGNLFEKDEMFKTINVAVVESKNDDTLMSVLESLDVNHTDSVSKSDDKSDSTNSFSDLINMKLMDSSAAKKALNNKKVTGIIYTEDASLVVEENSYNATILESILTQYKQQKDVFTNIAKTNPAALETAIAGLSETASEYKEISLSSGNQDEYTNYFYAVFAMSCLFASFSAVSSTCRLLADTSPLGMRKSLVPACKNTLIFSEYISLLSIHFAVELIALAYMTLLGVDFGNKYPAIILTLFFGCMIGLSIGVIIGAIPKLTEGSKIGISVGIGMVLSVLADLCANGIKDMVEHKLPIANRLNPACLISDCFYSLNVYDSYDRFFRNISIMAVESVILLIIAFVLLRREKYASI</sequence>
<protein>
    <submittedName>
        <fullName evidence="7">ABC transporter permease</fullName>
    </submittedName>
</protein>